<dbReference type="AlphaFoldDB" id="W4P4X6"/>
<evidence type="ECO:0000313" key="2">
    <source>
        <dbReference type="Proteomes" id="UP000018861"/>
    </source>
</evidence>
<dbReference type="EMBL" id="BAIQ01000002">
    <property type="protein sequence ID" value="GAE14194.1"/>
    <property type="molecule type" value="Genomic_DNA"/>
</dbReference>
<dbReference type="Proteomes" id="UP000018861">
    <property type="component" value="Unassembled WGS sequence"/>
</dbReference>
<accession>W4P4X6</accession>
<organism evidence="1 2">
    <name type="scientific">Bacteroides pyogenes JCM 6292</name>
    <dbReference type="NCBI Taxonomy" id="1235809"/>
    <lineage>
        <taxon>Bacteria</taxon>
        <taxon>Pseudomonadati</taxon>
        <taxon>Bacteroidota</taxon>
        <taxon>Bacteroidia</taxon>
        <taxon>Bacteroidales</taxon>
        <taxon>Bacteroidaceae</taxon>
        <taxon>Bacteroides</taxon>
    </lineage>
</organism>
<protein>
    <submittedName>
        <fullName evidence="1">Uncharacterized protein</fullName>
    </submittedName>
</protein>
<proteinExistence type="predicted"/>
<sequence length="56" mass="6497">MLRIIYRFSPCYEEIGNERGPFAICDAARCCLLRITKTPVTDNSRFAETLLLRDKD</sequence>
<gene>
    <name evidence="1" type="ORF">JCM6292_297</name>
</gene>
<reference evidence="1 2" key="1">
    <citation type="journal article" date="2014" name="Genome Announc.">
        <title>Draft Genome Sequences of Three Strains of Bacteroides pyogenes Isolated from a Cat and Swine.</title>
        <authorList>
            <person name="Sakamoto M."/>
            <person name="Oshima K."/>
            <person name="Suda W."/>
            <person name="Kitamura K."/>
            <person name="Iida T."/>
            <person name="Hattori M."/>
            <person name="Ohkuma M."/>
        </authorList>
    </citation>
    <scope>NUCLEOTIDE SEQUENCE [LARGE SCALE GENOMIC DNA]</scope>
    <source>
        <strain evidence="1 2">JCM 6292</strain>
    </source>
</reference>
<name>W4P4X6_9BACE</name>
<comment type="caution">
    <text evidence="1">The sequence shown here is derived from an EMBL/GenBank/DDBJ whole genome shotgun (WGS) entry which is preliminary data.</text>
</comment>
<evidence type="ECO:0000313" key="1">
    <source>
        <dbReference type="EMBL" id="GAE14194.1"/>
    </source>
</evidence>